<feature type="compositionally biased region" description="Acidic residues" evidence="1">
    <location>
        <begin position="32"/>
        <end position="50"/>
    </location>
</feature>
<reference evidence="2 3" key="1">
    <citation type="submission" date="2022-12" db="EMBL/GenBank/DDBJ databases">
        <title>Genomic features and morphological characterization of a novel Knufia sp. strain isolated from spacecraft assembly facility.</title>
        <authorList>
            <person name="Teixeira M."/>
            <person name="Chander A.M."/>
            <person name="Stajich J.E."/>
            <person name="Venkateswaran K."/>
        </authorList>
    </citation>
    <scope>NUCLEOTIDE SEQUENCE [LARGE SCALE GENOMIC DNA]</scope>
    <source>
        <strain evidence="2 3">FJI-L2-BK-P2</strain>
    </source>
</reference>
<evidence type="ECO:0000313" key="3">
    <source>
        <dbReference type="Proteomes" id="UP001316803"/>
    </source>
</evidence>
<protein>
    <submittedName>
        <fullName evidence="2">Uncharacterized protein</fullName>
    </submittedName>
</protein>
<organism evidence="2 3">
    <name type="scientific">Knufia fluminis</name>
    <dbReference type="NCBI Taxonomy" id="191047"/>
    <lineage>
        <taxon>Eukaryota</taxon>
        <taxon>Fungi</taxon>
        <taxon>Dikarya</taxon>
        <taxon>Ascomycota</taxon>
        <taxon>Pezizomycotina</taxon>
        <taxon>Eurotiomycetes</taxon>
        <taxon>Chaetothyriomycetidae</taxon>
        <taxon>Chaetothyriales</taxon>
        <taxon>Trichomeriaceae</taxon>
        <taxon>Knufia</taxon>
    </lineage>
</organism>
<dbReference type="EMBL" id="JAKLMC020000010">
    <property type="protein sequence ID" value="KAK5953759.1"/>
    <property type="molecule type" value="Genomic_DNA"/>
</dbReference>
<feature type="region of interest" description="Disordered" evidence="1">
    <location>
        <begin position="265"/>
        <end position="286"/>
    </location>
</feature>
<comment type="caution">
    <text evidence="2">The sequence shown here is derived from an EMBL/GenBank/DDBJ whole genome shotgun (WGS) entry which is preliminary data.</text>
</comment>
<keyword evidence="3" id="KW-1185">Reference proteome</keyword>
<proteinExistence type="predicted"/>
<sequence>MVSYNRQLTELNYARLGDMQCTCPCKCSGNESDSEDSDYEYSSESEDEIDNPLTGRATEAEQTMARKHGWKTNVISNEGQDQERRLFYEAPGHHAVGLKHDLGIPQESSLSNSENTVGTIEASRLDQCLEPWELEAVHHATDRPYAALARPFPEARYMQLPTNWHPDQHQEPTPMCSHCDKPYSEEFMRWVQEGNALVCSTCRIVKTPHNQAEDPDYQNFRIDHIEAMSMCACRCTCQQDVYSPTTDIDSGFREALIQTASVSERVPFHPPSSPAGRLQTWDEDSLSEQSNVDSVLDTTIHLAWSDSGSLPDFGSLRMGNDIDPGFDQWSQDFGSIAQHQMSTASPEVDEDRRETRERYNLPNLRFSDNPDRREASLEETQMALQDAQTAEAREDWEEAFNYHHAALFLGRDYYGNDSPALRSVRDEMRRLADLWEQQEEAELDGGI</sequence>
<accession>A0AAN8EEH3</accession>
<name>A0AAN8EEH3_9EURO</name>
<evidence type="ECO:0000256" key="1">
    <source>
        <dbReference type="SAM" id="MobiDB-lite"/>
    </source>
</evidence>
<gene>
    <name evidence="2" type="ORF">OHC33_005028</name>
</gene>
<feature type="region of interest" description="Disordered" evidence="1">
    <location>
        <begin position="27"/>
        <end position="54"/>
    </location>
</feature>
<evidence type="ECO:0000313" key="2">
    <source>
        <dbReference type="EMBL" id="KAK5953759.1"/>
    </source>
</evidence>
<dbReference type="AlphaFoldDB" id="A0AAN8EEH3"/>
<dbReference type="Proteomes" id="UP001316803">
    <property type="component" value="Unassembled WGS sequence"/>
</dbReference>